<dbReference type="FunFam" id="3.30.70.1230:FF:000023">
    <property type="entry name" value="Guanylate cyclase"/>
    <property type="match status" value="1"/>
</dbReference>
<evidence type="ECO:0000256" key="2">
    <source>
        <dbReference type="ARBA" id="ARBA00004419"/>
    </source>
</evidence>
<dbReference type="InterPro" id="IPR029787">
    <property type="entry name" value="Nucleotide_cyclase"/>
</dbReference>
<sequence>MKVSNLFFLIILSPLIKSQKNINLGFIFVKTDSEDGGVLGFTLAVGIVPVAIKRIMDEQLLPEYNFTFKYYFDNCIEANSSGSTHKLIVHDKVDVIFGPSCSRSAIRSANVAQFYQKPLFIWGQVGTTQFANINRFPNVYSATPVFYSLALTVLDILKTFNWEKFVFLIVSRNSQRCSLMFDDFVNVSNAYEGFKPAMVSSFKPSTPPLDIEYDAFINETIKRARIILTCFDSRIWKRNFLLKMFDRGLNSPEYVHINMEYAGRAFDSSRLDSNDKPIPFYIDSNEINDGRDNDAFEMAKRMFILDTVRYNYDNLSFDREIIKNVKDWPFYCNECNITNKSSLNKYSKYLGDSIYMWGILLNKSLNKYSNDVFNDPTLLRKDCMMNRESFTGKMHFDQNCIRLPLIQFTGLDSFGNQIPWFSYSFSSINNFERKNTVSSDQFDKTIFENWNNSIPLTEPVCGYLHNHCPINFFKVYLKEVIIVGVIMIILLILIIIGIIWYICKIRAQKEEELLKWKIPLSKLIKTSEKKDDTGSIHSSISKMTSNTNKYSIHEKIDTENYSFYLYYDESVVGRKYKVIFNLIKNDYIELNEMLSIDHQNINKFFGMCADECLPMSIWRYCKRGSLHEILQTEIPNFDSYFMMSLIKDICNGLLYIHSSFINFHGTLTSKICLVSDRWQVKISNFSPKNLSRYEDISKENLLWRAPEHLNDDFSIGSKEGDIYSFAIILSEVISKGNFWNLNQREEGIDELIYLVKRGDSPPIRPEIVVAPNIEVNPSLITLTKDCWNDSSKNRPTIKQVESVLKAFNKDGPKNLMDHVFKTLEEYASTLQDEVNERTKEVVEEQKKSDLLLKKMLPGEIVNKLKLGKVIEPENFDQVTVFFADIVKFTILASKCSPFQVVTLVNDLFVLFDNLIETLDIYKVETIGDGYLCVSGLPTRNGNMHAKEIAELAIGFNKICRNFFIPYLPNEKIMVRVGCNSGPCVAGVVGLSMPRYCLFGDTVNTASRMESNGKPGKIHITENCSKLLNTIGGYIIEPRGEVIIKGKGVMNTFWLIGRVGESNNNLINDNDNEVRHEKNLSNDKKNTETKEEIVDNEEAESPNINENNIDFDAVELIPFSKCDYKMFEMRKKFDLNTRRINSLDISTCGNYMVTSDDDDKLTVFDILQGCEIKVVLSKKYGCDHVMFTKGDFNALHTSTKINNVIRYLSLENKAYIRYFDDHKDTVLSLTISPNGKQFLSSSKDGTIKLWDIRSHNCCGTNYDHLNPKVTYDPHGKIFAVADETNVVKLYDSRGLDCQPFKSFEIKSSKHKINNIKFSPNGRTILVSTNGNYFYTYNSFTGEKRRLFEGINNPDKKIFGVDFSPCNTHIIAGSNFGELLCYNAENGHLIKTFKSSHNGLIEKVLFHESYFMLVTAETDLIWWTPDYDNEIFSGYTSPLTNR</sequence>
<dbReference type="InterPro" id="IPR000719">
    <property type="entry name" value="Prot_kinase_dom"/>
</dbReference>
<evidence type="ECO:0000256" key="11">
    <source>
        <dbReference type="ARBA" id="ARBA00023180"/>
    </source>
</evidence>
<dbReference type="InterPro" id="IPR001245">
    <property type="entry name" value="Ser-Thr/Tyr_kinase_cat_dom"/>
</dbReference>
<dbReference type="InterPro" id="IPR028082">
    <property type="entry name" value="Peripla_BP_I"/>
</dbReference>
<evidence type="ECO:0000256" key="10">
    <source>
        <dbReference type="ARBA" id="ARBA00023170"/>
    </source>
</evidence>
<dbReference type="SUPFAM" id="SSF55073">
    <property type="entry name" value="Nucleotide cyclase"/>
    <property type="match status" value="1"/>
</dbReference>
<feature type="repeat" description="WD" evidence="14">
    <location>
        <begin position="1218"/>
        <end position="1259"/>
    </location>
</feature>
<dbReference type="SUPFAM" id="SSF56112">
    <property type="entry name" value="Protein kinase-like (PK-like)"/>
    <property type="match status" value="1"/>
</dbReference>
<dbReference type="Pfam" id="PF07714">
    <property type="entry name" value="PK_Tyr_Ser-Thr"/>
    <property type="match status" value="1"/>
</dbReference>
<comment type="subcellular location">
    <subcellularLocation>
        <location evidence="2">Cytoplasmic vesicle</location>
        <location evidence="2">Autophagosome</location>
    </subcellularLocation>
    <subcellularLocation>
        <location evidence="3">Membrane</location>
        <topology evidence="3">Single-pass type I membrane protein</topology>
    </subcellularLocation>
</comment>
<dbReference type="InterPro" id="IPR018297">
    <property type="entry name" value="A/G_cyclase_CS"/>
</dbReference>
<dbReference type="InterPro" id="IPR011009">
    <property type="entry name" value="Kinase-like_dom_sf"/>
</dbReference>
<evidence type="ECO:0000313" key="23">
    <source>
        <dbReference type="WBParaSite" id="TCONS_00010388.p1"/>
    </source>
</evidence>
<evidence type="ECO:0000256" key="5">
    <source>
        <dbReference type="ARBA" id="ARBA00022692"/>
    </source>
</evidence>
<feature type="signal peptide" evidence="19">
    <location>
        <begin position="1"/>
        <end position="18"/>
    </location>
</feature>
<dbReference type="InterPro" id="IPR036322">
    <property type="entry name" value="WD40_repeat_dom_sf"/>
</dbReference>
<dbReference type="GO" id="GO:0007168">
    <property type="term" value="P:receptor guanylyl cyclase signaling pathway"/>
    <property type="evidence" value="ECO:0007669"/>
    <property type="project" value="TreeGrafter"/>
</dbReference>
<dbReference type="InterPro" id="IPR001828">
    <property type="entry name" value="ANF_lig-bd_rcpt"/>
</dbReference>
<evidence type="ECO:0000259" key="20">
    <source>
        <dbReference type="PROSITE" id="PS50011"/>
    </source>
</evidence>
<dbReference type="Pfam" id="PF01094">
    <property type="entry name" value="ANF_receptor"/>
    <property type="match status" value="1"/>
</dbReference>
<evidence type="ECO:0000256" key="19">
    <source>
        <dbReference type="SAM" id="SignalP"/>
    </source>
</evidence>
<evidence type="ECO:0000259" key="21">
    <source>
        <dbReference type="PROSITE" id="PS50125"/>
    </source>
</evidence>
<comment type="catalytic activity">
    <reaction evidence="1 16">
        <text>GTP = 3',5'-cyclic GMP + diphosphate</text>
        <dbReference type="Rhea" id="RHEA:13665"/>
        <dbReference type="ChEBI" id="CHEBI:33019"/>
        <dbReference type="ChEBI" id="CHEBI:37565"/>
        <dbReference type="ChEBI" id="CHEBI:57746"/>
        <dbReference type="EC" id="4.6.1.2"/>
    </reaction>
</comment>
<dbReference type="InterPro" id="IPR001054">
    <property type="entry name" value="A/G_cyclase"/>
</dbReference>
<evidence type="ECO:0000256" key="17">
    <source>
        <dbReference type="SAM" id="MobiDB-lite"/>
    </source>
</evidence>
<dbReference type="GO" id="GO:0006935">
    <property type="term" value="P:chemotaxis"/>
    <property type="evidence" value="ECO:0007669"/>
    <property type="project" value="UniProtKB-ARBA"/>
</dbReference>
<keyword evidence="6 19" id="KW-0732">Signal</keyword>
<keyword evidence="12 15" id="KW-0456">Lyase</keyword>
<proteinExistence type="inferred from homology"/>
<dbReference type="AlphaFoldDB" id="A0AAF5DF85"/>
<dbReference type="PROSITE" id="PS50294">
    <property type="entry name" value="WD_REPEATS_REGION"/>
    <property type="match status" value="1"/>
</dbReference>
<dbReference type="Pfam" id="PF00211">
    <property type="entry name" value="Guanylate_cyc"/>
    <property type="match status" value="1"/>
</dbReference>
<dbReference type="InterPro" id="IPR015943">
    <property type="entry name" value="WD40/YVTN_repeat-like_dom_sf"/>
</dbReference>
<dbReference type="CDD" id="cd06352">
    <property type="entry name" value="PBP1_NPR_GC-like"/>
    <property type="match status" value="1"/>
</dbReference>
<dbReference type="GO" id="GO:0005524">
    <property type="term" value="F:ATP binding"/>
    <property type="evidence" value="ECO:0007669"/>
    <property type="project" value="InterPro"/>
</dbReference>
<feature type="transmembrane region" description="Helical" evidence="18">
    <location>
        <begin position="480"/>
        <end position="502"/>
    </location>
</feature>
<keyword evidence="8 18" id="KW-1133">Transmembrane helix</keyword>
<evidence type="ECO:0000256" key="7">
    <source>
        <dbReference type="ARBA" id="ARBA00022741"/>
    </source>
</evidence>
<dbReference type="SUPFAM" id="SSF53822">
    <property type="entry name" value="Periplasmic binding protein-like I"/>
    <property type="match status" value="1"/>
</dbReference>
<feature type="domain" description="Protein kinase" evidence="20">
    <location>
        <begin position="550"/>
        <end position="807"/>
    </location>
</feature>
<keyword evidence="13 16" id="KW-0141">cGMP biosynthesis</keyword>
<dbReference type="PROSITE" id="PS50082">
    <property type="entry name" value="WD_REPEATS_2"/>
    <property type="match status" value="1"/>
</dbReference>
<evidence type="ECO:0000256" key="3">
    <source>
        <dbReference type="ARBA" id="ARBA00004479"/>
    </source>
</evidence>
<evidence type="ECO:0000256" key="18">
    <source>
        <dbReference type="SAM" id="Phobius"/>
    </source>
</evidence>
<evidence type="ECO:0000256" key="16">
    <source>
        <dbReference type="RuleBase" id="RU003431"/>
    </source>
</evidence>
<dbReference type="WBParaSite" id="TCONS_00010388.p1">
    <property type="protein sequence ID" value="TCONS_00010388.p1"/>
    <property type="gene ID" value="XLOC_003479"/>
</dbReference>
<evidence type="ECO:0000256" key="13">
    <source>
        <dbReference type="ARBA" id="ARBA00023293"/>
    </source>
</evidence>
<dbReference type="Gene3D" id="1.10.510.10">
    <property type="entry name" value="Transferase(Phosphotransferase) domain 1"/>
    <property type="match status" value="1"/>
</dbReference>
<keyword evidence="11" id="KW-0325">Glycoprotein</keyword>
<evidence type="ECO:0000256" key="15">
    <source>
        <dbReference type="RuleBase" id="RU000405"/>
    </source>
</evidence>
<dbReference type="CDD" id="cd07302">
    <property type="entry name" value="CHD"/>
    <property type="match status" value="1"/>
</dbReference>
<feature type="domain" description="Guanylate cyclase" evidence="21">
    <location>
        <begin position="879"/>
        <end position="1009"/>
    </location>
</feature>
<feature type="chain" id="PRO_5042177700" description="Guanylate cyclase" evidence="19">
    <location>
        <begin position="19"/>
        <end position="1440"/>
    </location>
</feature>
<dbReference type="Gene3D" id="2.130.10.10">
    <property type="entry name" value="YVTN repeat-like/Quinoprotein amine dehydrogenase"/>
    <property type="match status" value="1"/>
</dbReference>
<evidence type="ECO:0000256" key="4">
    <source>
        <dbReference type="ARBA" id="ARBA00012202"/>
    </source>
</evidence>
<keyword evidence="9 18" id="KW-0472">Membrane</keyword>
<dbReference type="GO" id="GO:0001653">
    <property type="term" value="F:peptide receptor activity"/>
    <property type="evidence" value="ECO:0007669"/>
    <property type="project" value="TreeGrafter"/>
</dbReference>
<keyword evidence="10" id="KW-0675">Receptor</keyword>
<keyword evidence="5 18" id="KW-0812">Transmembrane</keyword>
<comment type="similarity">
    <text evidence="15">Belongs to the adenylyl cyclase class-4/guanylyl cyclase family.</text>
</comment>
<dbReference type="PROSITE" id="PS50125">
    <property type="entry name" value="GUANYLATE_CYCLASE_2"/>
    <property type="match status" value="1"/>
</dbReference>
<evidence type="ECO:0000256" key="1">
    <source>
        <dbReference type="ARBA" id="ARBA00001436"/>
    </source>
</evidence>
<feature type="compositionally biased region" description="Basic and acidic residues" evidence="17">
    <location>
        <begin position="1071"/>
        <end position="1092"/>
    </location>
</feature>
<evidence type="ECO:0000256" key="9">
    <source>
        <dbReference type="ARBA" id="ARBA00023136"/>
    </source>
</evidence>
<evidence type="ECO:0000256" key="6">
    <source>
        <dbReference type="ARBA" id="ARBA00022729"/>
    </source>
</evidence>
<dbReference type="SMART" id="SM00320">
    <property type="entry name" value="WD40"/>
    <property type="match status" value="6"/>
</dbReference>
<evidence type="ECO:0000256" key="12">
    <source>
        <dbReference type="ARBA" id="ARBA00023239"/>
    </source>
</evidence>
<dbReference type="GO" id="GO:0005886">
    <property type="term" value="C:plasma membrane"/>
    <property type="evidence" value="ECO:0007669"/>
    <property type="project" value="TreeGrafter"/>
</dbReference>
<dbReference type="GO" id="GO:0004672">
    <property type="term" value="F:protein kinase activity"/>
    <property type="evidence" value="ECO:0007669"/>
    <property type="project" value="InterPro"/>
</dbReference>
<keyword evidence="22" id="KW-1185">Reference proteome</keyword>
<name>A0AAF5DF85_STRER</name>
<dbReference type="Proteomes" id="UP000035681">
    <property type="component" value="Unplaced"/>
</dbReference>
<dbReference type="Pfam" id="PF00400">
    <property type="entry name" value="WD40"/>
    <property type="match status" value="1"/>
</dbReference>
<dbReference type="PROSITE" id="PS50011">
    <property type="entry name" value="PROTEIN_KINASE_DOM"/>
    <property type="match status" value="1"/>
</dbReference>
<evidence type="ECO:0000256" key="8">
    <source>
        <dbReference type="ARBA" id="ARBA00022989"/>
    </source>
</evidence>
<dbReference type="EC" id="4.6.1.2" evidence="4 16"/>
<evidence type="ECO:0000313" key="22">
    <source>
        <dbReference type="Proteomes" id="UP000035681"/>
    </source>
</evidence>
<reference evidence="23" key="1">
    <citation type="submission" date="2024-02" db="UniProtKB">
        <authorList>
            <consortium name="WormBaseParasite"/>
        </authorList>
    </citation>
    <scope>IDENTIFICATION</scope>
</reference>
<feature type="region of interest" description="Disordered" evidence="17">
    <location>
        <begin position="1069"/>
        <end position="1103"/>
    </location>
</feature>
<dbReference type="GO" id="GO:0004016">
    <property type="term" value="F:adenylate cyclase activity"/>
    <property type="evidence" value="ECO:0007669"/>
    <property type="project" value="TreeGrafter"/>
</dbReference>
<dbReference type="SMART" id="SM00044">
    <property type="entry name" value="CYCc"/>
    <property type="match status" value="1"/>
</dbReference>
<dbReference type="GO" id="GO:0007635">
    <property type="term" value="P:chemosensory behavior"/>
    <property type="evidence" value="ECO:0007669"/>
    <property type="project" value="UniProtKB-ARBA"/>
</dbReference>
<dbReference type="InterPro" id="IPR050401">
    <property type="entry name" value="Cyclic_nucleotide_synthase"/>
</dbReference>
<dbReference type="PANTHER" id="PTHR11920">
    <property type="entry name" value="GUANYLYL CYCLASE"/>
    <property type="match status" value="1"/>
</dbReference>
<dbReference type="SUPFAM" id="SSF50978">
    <property type="entry name" value="WD40 repeat-like"/>
    <property type="match status" value="1"/>
</dbReference>
<dbReference type="GO" id="GO:0035556">
    <property type="term" value="P:intracellular signal transduction"/>
    <property type="evidence" value="ECO:0007669"/>
    <property type="project" value="InterPro"/>
</dbReference>
<organism evidence="22 23">
    <name type="scientific">Strongyloides stercoralis</name>
    <name type="common">Threadworm</name>
    <dbReference type="NCBI Taxonomy" id="6248"/>
    <lineage>
        <taxon>Eukaryota</taxon>
        <taxon>Metazoa</taxon>
        <taxon>Ecdysozoa</taxon>
        <taxon>Nematoda</taxon>
        <taxon>Chromadorea</taxon>
        <taxon>Rhabditida</taxon>
        <taxon>Tylenchina</taxon>
        <taxon>Panagrolaimomorpha</taxon>
        <taxon>Strongyloidoidea</taxon>
        <taxon>Strongyloididae</taxon>
        <taxon>Strongyloides</taxon>
    </lineage>
</organism>
<accession>A0AAF5DF85</accession>
<dbReference type="GO" id="GO:0005776">
    <property type="term" value="C:autophagosome"/>
    <property type="evidence" value="ECO:0007669"/>
    <property type="project" value="UniProtKB-SubCell"/>
</dbReference>
<protein>
    <recommendedName>
        <fullName evidence="4 16">Guanylate cyclase</fullName>
        <ecNumber evidence="4 16">4.6.1.2</ecNumber>
    </recommendedName>
</protein>
<dbReference type="PROSITE" id="PS00452">
    <property type="entry name" value="GUANYLATE_CYCLASE_1"/>
    <property type="match status" value="1"/>
</dbReference>
<keyword evidence="7" id="KW-0547">Nucleotide-binding</keyword>
<dbReference type="GO" id="GO:0004383">
    <property type="term" value="F:guanylate cyclase activity"/>
    <property type="evidence" value="ECO:0007669"/>
    <property type="project" value="UniProtKB-EC"/>
</dbReference>
<dbReference type="InterPro" id="IPR001680">
    <property type="entry name" value="WD40_rpt"/>
</dbReference>
<evidence type="ECO:0000256" key="14">
    <source>
        <dbReference type="PROSITE-ProRule" id="PRU00221"/>
    </source>
</evidence>
<keyword evidence="14" id="KW-0853">WD repeat</keyword>
<dbReference type="PANTHER" id="PTHR11920:SF495">
    <property type="entry name" value="RECEPTOR-TYPE GUANYLATE CYCLASE GCY-7"/>
    <property type="match status" value="1"/>
</dbReference>
<dbReference type="Gene3D" id="3.40.50.2300">
    <property type="match status" value="2"/>
</dbReference>
<dbReference type="Gene3D" id="3.30.70.1230">
    <property type="entry name" value="Nucleotide cyclase"/>
    <property type="match status" value="1"/>
</dbReference>